<gene>
    <name evidence="11" type="primary">CSLH1_4</name>
    <name evidence="11" type="ORF">CK203_073631</name>
</gene>
<proteinExistence type="predicted"/>
<dbReference type="SUPFAM" id="SSF53448">
    <property type="entry name" value="Nucleotide-diphospho-sugar transferases"/>
    <property type="match status" value="1"/>
</dbReference>
<dbReference type="Pfam" id="PF03552">
    <property type="entry name" value="Cellulose_synt"/>
    <property type="match status" value="2"/>
</dbReference>
<dbReference type="GO" id="GO:0030244">
    <property type="term" value="P:cellulose biosynthetic process"/>
    <property type="evidence" value="ECO:0007669"/>
    <property type="project" value="InterPro"/>
</dbReference>
<feature type="binding site" evidence="8">
    <location>
        <position position="90"/>
    </location>
    <ligand>
        <name>UDP-alpha-D-glucose</name>
        <dbReference type="ChEBI" id="CHEBI:58885"/>
    </ligand>
</feature>
<keyword evidence="3" id="KW-0808">Transferase</keyword>
<feature type="binding site" evidence="9">
    <location>
        <position position="249"/>
    </location>
    <ligand>
        <name>Mn(2+)</name>
        <dbReference type="ChEBI" id="CHEBI:29035"/>
    </ligand>
</feature>
<evidence type="ECO:0000313" key="12">
    <source>
        <dbReference type="Proteomes" id="UP000288805"/>
    </source>
</evidence>
<evidence type="ECO:0000313" key="11">
    <source>
        <dbReference type="EMBL" id="RVW38962.1"/>
    </source>
</evidence>
<name>A0A438DU66_VITVI</name>
<feature type="binding site" evidence="9">
    <location>
        <position position="225"/>
    </location>
    <ligand>
        <name>Mn(2+)</name>
        <dbReference type="ChEBI" id="CHEBI:29035"/>
    </ligand>
</feature>
<keyword evidence="2" id="KW-0328">Glycosyltransferase</keyword>
<feature type="transmembrane region" description="Helical" evidence="10">
    <location>
        <begin position="456"/>
        <end position="475"/>
    </location>
</feature>
<evidence type="ECO:0000256" key="4">
    <source>
        <dbReference type="ARBA" id="ARBA00022692"/>
    </source>
</evidence>
<evidence type="ECO:0000256" key="6">
    <source>
        <dbReference type="ARBA" id="ARBA00023136"/>
    </source>
</evidence>
<dbReference type="EMBL" id="QGNW01001499">
    <property type="protein sequence ID" value="RVW38962.1"/>
    <property type="molecule type" value="Genomic_DNA"/>
</dbReference>
<organism evidence="11 12">
    <name type="scientific">Vitis vinifera</name>
    <name type="common">Grape</name>
    <dbReference type="NCBI Taxonomy" id="29760"/>
    <lineage>
        <taxon>Eukaryota</taxon>
        <taxon>Viridiplantae</taxon>
        <taxon>Streptophyta</taxon>
        <taxon>Embryophyta</taxon>
        <taxon>Tracheophyta</taxon>
        <taxon>Spermatophyta</taxon>
        <taxon>Magnoliopsida</taxon>
        <taxon>eudicotyledons</taxon>
        <taxon>Gunneridae</taxon>
        <taxon>Pentapetalae</taxon>
        <taxon>rosids</taxon>
        <taxon>Vitales</taxon>
        <taxon>Vitaceae</taxon>
        <taxon>Viteae</taxon>
        <taxon>Vitis</taxon>
    </lineage>
</organism>
<evidence type="ECO:0000256" key="2">
    <source>
        <dbReference type="ARBA" id="ARBA00022676"/>
    </source>
</evidence>
<dbReference type="GO" id="GO:0012505">
    <property type="term" value="C:endomembrane system"/>
    <property type="evidence" value="ECO:0007669"/>
    <property type="project" value="UniProtKB-SubCell"/>
</dbReference>
<reference evidence="11 12" key="1">
    <citation type="journal article" date="2018" name="PLoS Genet.">
        <title>Population sequencing reveals clonal diversity and ancestral inbreeding in the grapevine cultivar Chardonnay.</title>
        <authorList>
            <person name="Roach M.J."/>
            <person name="Johnson D.L."/>
            <person name="Bohlmann J."/>
            <person name="van Vuuren H.J."/>
            <person name="Jones S.J."/>
            <person name="Pretorius I.S."/>
            <person name="Schmidt S.A."/>
            <person name="Borneman A.R."/>
        </authorList>
    </citation>
    <scope>NUCLEOTIDE SEQUENCE [LARGE SCALE GENOMIC DNA]</scope>
    <source>
        <strain evidence="12">cv. Chardonnay</strain>
        <tissue evidence="11">Leaf</tissue>
    </source>
</reference>
<evidence type="ECO:0000256" key="5">
    <source>
        <dbReference type="ARBA" id="ARBA00022989"/>
    </source>
</evidence>
<dbReference type="Gene3D" id="3.90.550.10">
    <property type="entry name" value="Spore Coat Polysaccharide Biosynthesis Protein SpsA, Chain A"/>
    <property type="match status" value="1"/>
</dbReference>
<dbReference type="GO" id="GO:0016020">
    <property type="term" value="C:membrane"/>
    <property type="evidence" value="ECO:0007669"/>
    <property type="project" value="InterPro"/>
</dbReference>
<dbReference type="GO" id="GO:0016760">
    <property type="term" value="F:cellulose synthase (UDP-forming) activity"/>
    <property type="evidence" value="ECO:0007669"/>
    <property type="project" value="InterPro"/>
</dbReference>
<evidence type="ECO:0000256" key="1">
    <source>
        <dbReference type="ARBA" id="ARBA00004127"/>
    </source>
</evidence>
<dbReference type="GO" id="GO:0071555">
    <property type="term" value="P:cell wall organization"/>
    <property type="evidence" value="ECO:0007669"/>
    <property type="project" value="UniProtKB-KW"/>
</dbReference>
<dbReference type="Proteomes" id="UP000288805">
    <property type="component" value="Unassembled WGS sequence"/>
</dbReference>
<keyword evidence="6 10" id="KW-0472">Membrane</keyword>
<keyword evidence="4 10" id="KW-0812">Transmembrane</keyword>
<dbReference type="InterPro" id="IPR029044">
    <property type="entry name" value="Nucleotide-diphossugar_trans"/>
</dbReference>
<dbReference type="PANTHER" id="PTHR13301">
    <property type="entry name" value="X-BOX TRANSCRIPTION FACTOR-RELATED"/>
    <property type="match status" value="1"/>
</dbReference>
<comment type="subcellular location">
    <subcellularLocation>
        <location evidence="1">Endomembrane system</location>
        <topology evidence="1">Multi-pass membrane protein</topology>
    </subcellularLocation>
</comment>
<dbReference type="InterPro" id="IPR005150">
    <property type="entry name" value="Cellulose_synth"/>
</dbReference>
<dbReference type="FunFam" id="3.90.550.10:FF:000145">
    <property type="entry name" value="Cellulose synthase-like protein H1"/>
    <property type="match status" value="1"/>
</dbReference>
<dbReference type="AlphaFoldDB" id="A0A438DU66"/>
<accession>A0A438DU66</accession>
<evidence type="ECO:0000256" key="9">
    <source>
        <dbReference type="PIRSR" id="PIRSR605150-3"/>
    </source>
</evidence>
<evidence type="ECO:0000256" key="10">
    <source>
        <dbReference type="SAM" id="Phobius"/>
    </source>
</evidence>
<comment type="caution">
    <text evidence="11">The sequence shown here is derived from an EMBL/GenBank/DDBJ whole genome shotgun (WGS) entry which is preliminary data.</text>
</comment>
<keyword evidence="7" id="KW-0961">Cell wall biogenesis/degradation</keyword>
<protein>
    <submittedName>
        <fullName evidence="11">Cellulose synthase-like protein H1</fullName>
    </submittedName>
</protein>
<evidence type="ECO:0000256" key="7">
    <source>
        <dbReference type="ARBA" id="ARBA00023316"/>
    </source>
</evidence>
<keyword evidence="5 10" id="KW-1133">Transmembrane helix</keyword>
<sequence length="503" mass="56335">MAGPISLPLYEKLPQKNTVQRVLDVTIFVLLLTLLAYRILSLKAMASVGSSPLLCESWFTFVWVVILSSKWNPVVYRTYPERLYFDPTLEPPIITVNTVLSLLAFDYPANKLACYKYGIHTRAPFRYFYDEEESPHDNSTEFIREYTKMKDEYEVLRRKIEDATEKSIPCDLSSEEFVAFSDIERRNHPSIIKVILENKEGLVDGLPHLIYVSREKCPKYPHHYKAGALNVLTRVSGAMTNAPFILNVDCDMYANNSQIVFHAMCLLLGCKKGQDFAFAQSPQIFYDGLKDDPLGNQLVATQKYIGEGISGLQGPYYSGTGCFHRRKVLYGLWPDGCMETGGRSPNCVAEAANQVADCGYECGTSWGTKIGWIYGSTSEDVLTGLKIHARGWRSAECKPDPPAFLGCAPSGGPASLTQQKRWSQASSRSCSARIIHSLLPSLPSSNSSNASHICTFFHGVYGGFLSFAILLASILHHRQFTFLAQGEENLQPSNFFTYHNYFT</sequence>
<evidence type="ECO:0000256" key="8">
    <source>
        <dbReference type="PIRSR" id="PIRSR605150-2"/>
    </source>
</evidence>
<evidence type="ECO:0000256" key="3">
    <source>
        <dbReference type="ARBA" id="ARBA00022679"/>
    </source>
</evidence>